<proteinExistence type="predicted"/>
<dbReference type="AlphaFoldDB" id="A0A1Y5MPJ6"/>
<feature type="coiled-coil region" evidence="1">
    <location>
        <begin position="15"/>
        <end position="70"/>
    </location>
</feature>
<dbReference type="RefSeq" id="WP_012001558.1">
    <property type="nucleotide sequence ID" value="NZ_CABPUA010000002.1"/>
</dbReference>
<evidence type="ECO:0000256" key="1">
    <source>
        <dbReference type="SAM" id="Coils"/>
    </source>
</evidence>
<dbReference type="EMBL" id="NDYN01000005">
    <property type="protein sequence ID" value="OUT07592.1"/>
    <property type="molecule type" value="Genomic_DNA"/>
</dbReference>
<protein>
    <submittedName>
        <fullName evidence="2">Uncharacterized protein</fullName>
    </submittedName>
</protein>
<evidence type="ECO:0000313" key="2">
    <source>
        <dbReference type="EMBL" id="OUT07592.1"/>
    </source>
</evidence>
<gene>
    <name evidence="2" type="ORF">B9N65_05130</name>
</gene>
<keyword evidence="1" id="KW-0175">Coiled coil</keyword>
<evidence type="ECO:0000313" key="3">
    <source>
        <dbReference type="Proteomes" id="UP000196317"/>
    </source>
</evidence>
<comment type="caution">
    <text evidence="2">The sequence shown here is derived from an EMBL/GenBank/DDBJ whole genome shotgun (WGS) entry which is preliminary data.</text>
</comment>
<organism evidence="2 3">
    <name type="scientific">Campylobacter concisus</name>
    <dbReference type="NCBI Taxonomy" id="199"/>
    <lineage>
        <taxon>Bacteria</taxon>
        <taxon>Pseudomonadati</taxon>
        <taxon>Campylobacterota</taxon>
        <taxon>Epsilonproteobacteria</taxon>
        <taxon>Campylobacterales</taxon>
        <taxon>Campylobacteraceae</taxon>
        <taxon>Campylobacter</taxon>
    </lineage>
</organism>
<sequence length="77" mass="8872">MFEDNAILTTLSDKVNDLITKYDEVCKINEELRNEIVTLKAQNEAKSNQIMRLEEDLDKKNSEADDVMKKIEAVLGR</sequence>
<name>A0A1Y5MPJ6_9BACT</name>
<dbReference type="Proteomes" id="UP000196317">
    <property type="component" value="Unassembled WGS sequence"/>
</dbReference>
<accession>A0A1Y5MPJ6</accession>
<dbReference type="OMA" id="ELCKTNE"/>
<reference evidence="2 3" key="1">
    <citation type="submission" date="2017-04" db="EMBL/GenBank/DDBJ databases">
        <title>Complete genome of Campylobacter concisus ATCC 33237T and draft genomes for an additional eight well characterized C. concisus strains.</title>
        <authorList>
            <person name="Cornelius A.J."/>
            <person name="Miller W.G."/>
            <person name="Lastovica A.J."/>
            <person name="On S.L."/>
            <person name="French N.P."/>
            <person name="Vandenberg O."/>
            <person name="Biggs P.J."/>
        </authorList>
    </citation>
    <scope>NUCLEOTIDE SEQUENCE [LARGE SCALE GENOMIC DNA]</scope>
    <source>
        <strain evidence="2 3">CCUG 19995</strain>
    </source>
</reference>